<evidence type="ECO:0000256" key="3">
    <source>
        <dbReference type="ARBA" id="ARBA00022691"/>
    </source>
</evidence>
<evidence type="ECO:0000256" key="2">
    <source>
        <dbReference type="ARBA" id="ARBA00022679"/>
    </source>
</evidence>
<dbReference type="HOGENOM" id="CLU_067676_2_0_11"/>
<dbReference type="GO" id="GO:0008171">
    <property type="term" value="F:O-methyltransferase activity"/>
    <property type="evidence" value="ECO:0007669"/>
    <property type="project" value="InterPro"/>
</dbReference>
<keyword evidence="1" id="KW-0489">Methyltransferase</keyword>
<dbReference type="Proteomes" id="UP000005777">
    <property type="component" value="Unassembled WGS sequence"/>
</dbReference>
<proteinExistence type="predicted"/>
<dbReference type="Gene3D" id="3.40.50.150">
    <property type="entry name" value="Vaccinia Virus protein VP39"/>
    <property type="match status" value="1"/>
</dbReference>
<accession>W5IHN5</accession>
<keyword evidence="3" id="KW-0949">S-adenosyl-L-methionine</keyword>
<evidence type="ECO:0000256" key="1">
    <source>
        <dbReference type="ARBA" id="ARBA00022603"/>
    </source>
</evidence>
<evidence type="ECO:0000313" key="4">
    <source>
        <dbReference type="EMBL" id="EFG26373.2"/>
    </source>
</evidence>
<gene>
    <name evidence="4" type="ORF">HMPREF9020_01458</name>
</gene>
<sequence>MHDTRKNSVLVQEGQLTASASECEFIAQEARILNAHSVIVIGTSCLMEVLHLAYSLPSSALVTIVNPSSQTSQAIRRFYSSVQADTSVKLRMVNANINEYLPRLNENDYDMIVLKDGITDVQKAISMSARLLKSRGVLVISDVMALQTPGSKGGVVNPADRSEKAVDMRALITQLPDDDSFNSVLLPIGSGVFLSVRK</sequence>
<name>W5IHN5_SCAIO</name>
<dbReference type="eggNOG" id="COG4122">
    <property type="taxonomic scope" value="Bacteria"/>
</dbReference>
<keyword evidence="2" id="KW-0808">Transferase</keyword>
<dbReference type="SUPFAM" id="SSF53335">
    <property type="entry name" value="S-adenosyl-L-methionine-dependent methyltransferases"/>
    <property type="match status" value="1"/>
</dbReference>
<dbReference type="GO" id="GO:0032259">
    <property type="term" value="P:methylation"/>
    <property type="evidence" value="ECO:0007669"/>
    <property type="project" value="UniProtKB-KW"/>
</dbReference>
<keyword evidence="5" id="KW-1185">Reference proteome</keyword>
<dbReference type="InterPro" id="IPR029063">
    <property type="entry name" value="SAM-dependent_MTases_sf"/>
</dbReference>
<comment type="caution">
    <text evidence="4">The sequence shown here is derived from an EMBL/GenBank/DDBJ whole genome shotgun (WGS) entry which is preliminary data.</text>
</comment>
<evidence type="ECO:0000313" key="5">
    <source>
        <dbReference type="Proteomes" id="UP000005777"/>
    </source>
</evidence>
<reference evidence="4 5" key="1">
    <citation type="submission" date="2012-01" db="EMBL/GenBank/DDBJ databases">
        <title>The Genome Sequence of Scardovia inopinata F0304.</title>
        <authorList>
            <consortium name="The Broad Institute Genome Sequencing Platform"/>
            <person name="Ward D."/>
            <person name="Earl A."/>
            <person name="Feldgarden M."/>
            <person name="Gevers D."/>
            <person name="Young S."/>
            <person name="Zeng Q."/>
            <person name="Koehrsen M."/>
            <person name="Alvarado L."/>
            <person name="Berlin A.M."/>
            <person name="Borenstein D."/>
            <person name="Chapman S.B."/>
            <person name="Chen Z."/>
            <person name="Engels R."/>
            <person name="Freedman E."/>
            <person name="Gellesch M."/>
            <person name="Goldberg J."/>
            <person name="Griggs A."/>
            <person name="Gujja S."/>
            <person name="Heilman E.R."/>
            <person name="Heiman D.I."/>
            <person name="Hepburn T.A."/>
            <person name="Howarth C."/>
            <person name="Jen D."/>
            <person name="Larson L."/>
            <person name="Mehta T."/>
            <person name="Park D."/>
            <person name="Pearson M."/>
            <person name="Richards J."/>
            <person name="Roberts A."/>
            <person name="Saif S."/>
            <person name="Shea T.D."/>
            <person name="Shenoy N."/>
            <person name="Sisk P."/>
            <person name="Stolte C."/>
            <person name="Sykes S.N."/>
            <person name="Walk T."/>
            <person name="White J."/>
            <person name="Yandava C."/>
            <person name="Izard J."/>
            <person name="Baranova O.V."/>
            <person name="Blanton J.M."/>
            <person name="Tanner A.C."/>
            <person name="Dewhirst F."/>
            <person name="Haas B."/>
            <person name="Nusbaum C."/>
            <person name="Birren B."/>
        </authorList>
    </citation>
    <scope>NUCLEOTIDE SEQUENCE [LARGE SCALE GENOMIC DNA]</scope>
    <source>
        <strain evidence="4 5">F0304</strain>
    </source>
</reference>
<organism evidence="4 5">
    <name type="scientific">Scardovia inopinata F0304</name>
    <dbReference type="NCBI Taxonomy" id="641146"/>
    <lineage>
        <taxon>Bacteria</taxon>
        <taxon>Bacillati</taxon>
        <taxon>Actinomycetota</taxon>
        <taxon>Actinomycetes</taxon>
        <taxon>Bifidobacteriales</taxon>
        <taxon>Bifidobacteriaceae</taxon>
        <taxon>Scardovia</taxon>
    </lineage>
</organism>
<dbReference type="PROSITE" id="PS51682">
    <property type="entry name" value="SAM_OMT_I"/>
    <property type="match status" value="1"/>
</dbReference>
<dbReference type="Pfam" id="PF01596">
    <property type="entry name" value="Methyltransf_3"/>
    <property type="match status" value="1"/>
</dbReference>
<protein>
    <recommendedName>
        <fullName evidence="6">Methyltransferase</fullName>
    </recommendedName>
</protein>
<dbReference type="EMBL" id="ADCX01000013">
    <property type="protein sequence ID" value="EFG26373.2"/>
    <property type="molecule type" value="Genomic_DNA"/>
</dbReference>
<evidence type="ECO:0008006" key="6">
    <source>
        <dbReference type="Google" id="ProtNLM"/>
    </source>
</evidence>
<dbReference type="InterPro" id="IPR002935">
    <property type="entry name" value="SAM_O-MeTrfase"/>
</dbReference>
<dbReference type="AlphaFoldDB" id="W5IHN5"/>